<reference evidence="2 3" key="1">
    <citation type="submission" date="2019-02" db="EMBL/GenBank/DDBJ databases">
        <title>Deep-cultivation of Planctomycetes and their phenomic and genomic characterization uncovers novel biology.</title>
        <authorList>
            <person name="Wiegand S."/>
            <person name="Jogler M."/>
            <person name="Boedeker C."/>
            <person name="Pinto D."/>
            <person name="Vollmers J."/>
            <person name="Rivas-Marin E."/>
            <person name="Kohn T."/>
            <person name="Peeters S.H."/>
            <person name="Heuer A."/>
            <person name="Rast P."/>
            <person name="Oberbeckmann S."/>
            <person name="Bunk B."/>
            <person name="Jeske O."/>
            <person name="Meyerdierks A."/>
            <person name="Storesund J.E."/>
            <person name="Kallscheuer N."/>
            <person name="Luecker S."/>
            <person name="Lage O.M."/>
            <person name="Pohl T."/>
            <person name="Merkel B.J."/>
            <person name="Hornburger P."/>
            <person name="Mueller R.-W."/>
            <person name="Bruemmer F."/>
            <person name="Labrenz M."/>
            <person name="Spormann A.M."/>
            <person name="Op Den Camp H."/>
            <person name="Overmann J."/>
            <person name="Amann R."/>
            <person name="Jetten M.S.M."/>
            <person name="Mascher T."/>
            <person name="Medema M.H."/>
            <person name="Devos D.P."/>
            <person name="Kaster A.-K."/>
            <person name="Ovreas L."/>
            <person name="Rohde M."/>
            <person name="Galperin M.Y."/>
            <person name="Jogler C."/>
        </authorList>
    </citation>
    <scope>NUCLEOTIDE SEQUENCE [LARGE SCALE GENOMIC DNA]</scope>
    <source>
        <strain evidence="2 3">V7</strain>
    </source>
</reference>
<sequence length="142" mass="15450">MFRQQGPTPHIQPCINFTLPHRGRVGIEERDSGEGSSSTAFTLPNATFAGAKGDFVSRKALAAGLGCFASKARRLHNWPCITFTLPHRGRVGSEGRDSGEGSASTLLSAERKATLPEPLWRAYRITRTARVTNTCGVRNPDR</sequence>
<organism evidence="2 3">
    <name type="scientific">Crateriforma conspicua</name>
    <dbReference type="NCBI Taxonomy" id="2527996"/>
    <lineage>
        <taxon>Bacteria</taxon>
        <taxon>Pseudomonadati</taxon>
        <taxon>Planctomycetota</taxon>
        <taxon>Planctomycetia</taxon>
        <taxon>Planctomycetales</taxon>
        <taxon>Planctomycetaceae</taxon>
        <taxon>Crateriforma</taxon>
    </lineage>
</organism>
<accession>A0A5C6FZ10</accession>
<evidence type="ECO:0000256" key="1">
    <source>
        <dbReference type="SAM" id="MobiDB-lite"/>
    </source>
</evidence>
<dbReference type="EMBL" id="SJPZ01000001">
    <property type="protein sequence ID" value="TWU67574.1"/>
    <property type="molecule type" value="Genomic_DNA"/>
</dbReference>
<proteinExistence type="predicted"/>
<feature type="region of interest" description="Disordered" evidence="1">
    <location>
        <begin position="89"/>
        <end position="108"/>
    </location>
</feature>
<protein>
    <submittedName>
        <fullName evidence="2">Uncharacterized protein</fullName>
    </submittedName>
</protein>
<dbReference type="AlphaFoldDB" id="A0A5C6FZ10"/>
<comment type="caution">
    <text evidence="2">The sequence shown here is derived from an EMBL/GenBank/DDBJ whole genome shotgun (WGS) entry which is preliminary data.</text>
</comment>
<name>A0A5C6FZ10_9PLAN</name>
<evidence type="ECO:0000313" key="3">
    <source>
        <dbReference type="Proteomes" id="UP000316476"/>
    </source>
</evidence>
<evidence type="ECO:0000313" key="2">
    <source>
        <dbReference type="EMBL" id="TWU67574.1"/>
    </source>
</evidence>
<dbReference type="Proteomes" id="UP000316476">
    <property type="component" value="Unassembled WGS sequence"/>
</dbReference>
<gene>
    <name evidence="2" type="ORF">V7x_31480</name>
</gene>